<evidence type="ECO:0008006" key="9">
    <source>
        <dbReference type="Google" id="ProtNLM"/>
    </source>
</evidence>
<dbReference type="PANTHER" id="PTHR23112:SF0">
    <property type="entry name" value="TRANSMEMBRANE PROTEIN 116"/>
    <property type="match status" value="1"/>
</dbReference>
<dbReference type="AlphaFoldDB" id="A0ABD3ND19"/>
<evidence type="ECO:0000313" key="8">
    <source>
        <dbReference type="Proteomes" id="UP001530400"/>
    </source>
</evidence>
<dbReference type="CDD" id="cd00637">
    <property type="entry name" value="7tm_classA_rhodopsin-like"/>
    <property type="match status" value="1"/>
</dbReference>
<dbReference type="PANTHER" id="PTHR23112">
    <property type="entry name" value="G PROTEIN-COUPLED RECEPTOR 157-RELATED"/>
    <property type="match status" value="1"/>
</dbReference>
<feature type="region of interest" description="Disordered" evidence="5">
    <location>
        <begin position="364"/>
        <end position="405"/>
    </location>
</feature>
<dbReference type="GO" id="GO:0016020">
    <property type="term" value="C:membrane"/>
    <property type="evidence" value="ECO:0007669"/>
    <property type="project" value="UniProtKB-SubCell"/>
</dbReference>
<evidence type="ECO:0000313" key="7">
    <source>
        <dbReference type="EMBL" id="KAL3773929.1"/>
    </source>
</evidence>
<feature type="transmembrane region" description="Helical" evidence="6">
    <location>
        <begin position="143"/>
        <end position="163"/>
    </location>
</feature>
<evidence type="ECO:0000256" key="1">
    <source>
        <dbReference type="ARBA" id="ARBA00004141"/>
    </source>
</evidence>
<evidence type="ECO:0000256" key="4">
    <source>
        <dbReference type="ARBA" id="ARBA00023136"/>
    </source>
</evidence>
<sequence>MTSETLVELVPSVEPYEKHTAIMIWVVKIGGLLSIIATSFTMRDILTRFLHGETVRLTSKLIFEWALACMGASFWSAFMSTWMVPEDSGVYMASGNQTTCTFQGFLDSFLYGITVLTYTVLAIVYCFLVKFKRKDELSMSRNLILILGISPTICFILAAAPLFNDAYNYTELHTCGLAEYPLGCLSHLTPDCERGENARKFWVTRFFIVCWANFFIIVAVVVLIRSIFARESRMTRHEGTIGRSSINDDTSRSKRAMWQGIWYILAFEVSWGAWYAFQFIRISADKDMNSRSFYDLDVSAILYIASVTYPTQGVWISMVYFRPKYLKFRQRIPEDLRVASVLRVLNLSVPRCLTAEWWDRRNDKSKKNASTNESKEPSSGEQNNHEGGQDNNINNFVSKTDDTQC</sequence>
<feature type="compositionally biased region" description="Basic and acidic residues" evidence="5">
    <location>
        <begin position="373"/>
        <end position="388"/>
    </location>
</feature>
<dbReference type="GO" id="GO:0007165">
    <property type="term" value="P:signal transduction"/>
    <property type="evidence" value="ECO:0007669"/>
    <property type="project" value="UniProtKB-ARBA"/>
</dbReference>
<feature type="transmembrane region" description="Helical" evidence="6">
    <location>
        <begin position="61"/>
        <end position="84"/>
    </location>
</feature>
<feature type="transmembrane region" description="Helical" evidence="6">
    <location>
        <begin position="109"/>
        <end position="131"/>
    </location>
</feature>
<dbReference type="Proteomes" id="UP001530400">
    <property type="component" value="Unassembled WGS sequence"/>
</dbReference>
<feature type="transmembrane region" description="Helical" evidence="6">
    <location>
        <begin position="261"/>
        <end position="280"/>
    </location>
</feature>
<reference evidence="7 8" key="1">
    <citation type="submission" date="2024-10" db="EMBL/GenBank/DDBJ databases">
        <title>Updated reference genomes for cyclostephanoid diatoms.</title>
        <authorList>
            <person name="Roberts W.R."/>
            <person name="Alverson A.J."/>
        </authorList>
    </citation>
    <scope>NUCLEOTIDE SEQUENCE [LARGE SCALE GENOMIC DNA]</scope>
    <source>
        <strain evidence="7 8">AJA010-31</strain>
    </source>
</reference>
<feature type="transmembrane region" description="Helical" evidence="6">
    <location>
        <begin position="300"/>
        <end position="321"/>
    </location>
</feature>
<keyword evidence="8" id="KW-1185">Reference proteome</keyword>
<name>A0ABD3ND19_9STRA</name>
<keyword evidence="4 6" id="KW-0472">Membrane</keyword>
<evidence type="ECO:0000256" key="3">
    <source>
        <dbReference type="ARBA" id="ARBA00022989"/>
    </source>
</evidence>
<organism evidence="7 8">
    <name type="scientific">Cyclotella atomus</name>
    <dbReference type="NCBI Taxonomy" id="382360"/>
    <lineage>
        <taxon>Eukaryota</taxon>
        <taxon>Sar</taxon>
        <taxon>Stramenopiles</taxon>
        <taxon>Ochrophyta</taxon>
        <taxon>Bacillariophyta</taxon>
        <taxon>Coscinodiscophyceae</taxon>
        <taxon>Thalassiosirophycidae</taxon>
        <taxon>Stephanodiscales</taxon>
        <taxon>Stephanodiscaceae</taxon>
        <taxon>Cyclotella</taxon>
    </lineage>
</organism>
<feature type="compositionally biased region" description="Polar residues" evidence="5">
    <location>
        <begin position="389"/>
        <end position="398"/>
    </location>
</feature>
<comment type="subcellular location">
    <subcellularLocation>
        <location evidence="1">Membrane</location>
        <topology evidence="1">Multi-pass membrane protein</topology>
    </subcellularLocation>
</comment>
<evidence type="ECO:0000256" key="2">
    <source>
        <dbReference type="ARBA" id="ARBA00022692"/>
    </source>
</evidence>
<keyword evidence="2 6" id="KW-0812">Transmembrane</keyword>
<evidence type="ECO:0000256" key="5">
    <source>
        <dbReference type="SAM" id="MobiDB-lite"/>
    </source>
</evidence>
<protein>
    <recommendedName>
        <fullName evidence="9">G-protein coupled receptors family 1 profile domain-containing protein</fullName>
    </recommendedName>
</protein>
<feature type="transmembrane region" description="Helical" evidence="6">
    <location>
        <begin position="206"/>
        <end position="228"/>
    </location>
</feature>
<dbReference type="SUPFAM" id="SSF81321">
    <property type="entry name" value="Family A G protein-coupled receptor-like"/>
    <property type="match status" value="1"/>
</dbReference>
<dbReference type="Gene3D" id="1.20.1070.10">
    <property type="entry name" value="Rhodopsin 7-helix transmembrane proteins"/>
    <property type="match status" value="1"/>
</dbReference>
<proteinExistence type="predicted"/>
<gene>
    <name evidence="7" type="ORF">ACHAWO_004537</name>
</gene>
<feature type="transmembrane region" description="Helical" evidence="6">
    <location>
        <begin position="20"/>
        <end position="40"/>
    </location>
</feature>
<keyword evidence="3 6" id="KW-1133">Transmembrane helix</keyword>
<comment type="caution">
    <text evidence="7">The sequence shown here is derived from an EMBL/GenBank/DDBJ whole genome shotgun (WGS) entry which is preliminary data.</text>
</comment>
<evidence type="ECO:0000256" key="6">
    <source>
        <dbReference type="SAM" id="Phobius"/>
    </source>
</evidence>
<accession>A0ABD3ND19</accession>
<dbReference type="EMBL" id="JALLPJ020001215">
    <property type="protein sequence ID" value="KAL3773929.1"/>
    <property type="molecule type" value="Genomic_DNA"/>
</dbReference>